<feature type="region of interest" description="Disordered" evidence="2">
    <location>
        <begin position="230"/>
        <end position="255"/>
    </location>
</feature>
<gene>
    <name evidence="4" type="ORF">TrLO_g801</name>
</gene>
<evidence type="ECO:0000256" key="2">
    <source>
        <dbReference type="SAM" id="MobiDB-lite"/>
    </source>
</evidence>
<evidence type="ECO:0000256" key="1">
    <source>
        <dbReference type="ARBA" id="ARBA00010218"/>
    </source>
</evidence>
<dbReference type="EMBL" id="BRXW01000483">
    <property type="protein sequence ID" value="GMH58970.1"/>
    <property type="molecule type" value="Genomic_DNA"/>
</dbReference>
<dbReference type="InterPro" id="IPR013883">
    <property type="entry name" value="TF_Iwr1_dom"/>
</dbReference>
<keyword evidence="5" id="KW-1185">Reference proteome</keyword>
<dbReference type="Pfam" id="PF08574">
    <property type="entry name" value="Iwr1"/>
    <property type="match status" value="1"/>
</dbReference>
<feature type="compositionally biased region" description="Low complexity" evidence="2">
    <location>
        <begin position="30"/>
        <end position="39"/>
    </location>
</feature>
<protein>
    <recommendedName>
        <fullName evidence="3">Transcription factor Iwr1 domain-containing protein</fullName>
    </recommendedName>
</protein>
<name>A0A9W7DYQ3_9STRA</name>
<feature type="compositionally biased region" description="Acidic residues" evidence="2">
    <location>
        <begin position="329"/>
        <end position="360"/>
    </location>
</feature>
<feature type="domain" description="Transcription factor Iwr1" evidence="3">
    <location>
        <begin position="222"/>
        <end position="307"/>
    </location>
</feature>
<comment type="caution">
    <text evidence="4">The sequence shown here is derived from an EMBL/GenBank/DDBJ whole genome shotgun (WGS) entry which is preliminary data.</text>
</comment>
<dbReference type="Proteomes" id="UP001165122">
    <property type="component" value="Unassembled WGS sequence"/>
</dbReference>
<feature type="region of interest" description="Disordered" evidence="2">
    <location>
        <begin position="30"/>
        <end position="51"/>
    </location>
</feature>
<comment type="similarity">
    <text evidence="1">Belongs to the IWR1/SLC7A6OS family.</text>
</comment>
<feature type="compositionally biased region" description="Basic and acidic residues" evidence="2">
    <location>
        <begin position="285"/>
        <end position="302"/>
    </location>
</feature>
<reference evidence="5" key="1">
    <citation type="journal article" date="2023" name="Commun. Biol.">
        <title>Genome analysis of Parmales, the sister group of diatoms, reveals the evolutionary specialization of diatoms from phago-mixotrophs to photoautotrophs.</title>
        <authorList>
            <person name="Ban H."/>
            <person name="Sato S."/>
            <person name="Yoshikawa S."/>
            <person name="Yamada K."/>
            <person name="Nakamura Y."/>
            <person name="Ichinomiya M."/>
            <person name="Sato N."/>
            <person name="Blanc-Mathieu R."/>
            <person name="Endo H."/>
            <person name="Kuwata A."/>
            <person name="Ogata H."/>
        </authorList>
    </citation>
    <scope>NUCLEOTIDE SEQUENCE [LARGE SCALE GENOMIC DNA]</scope>
    <source>
        <strain evidence="5">NIES 3700</strain>
    </source>
</reference>
<evidence type="ECO:0000259" key="3">
    <source>
        <dbReference type="Pfam" id="PF08574"/>
    </source>
</evidence>
<organism evidence="4 5">
    <name type="scientific">Triparma laevis f. longispina</name>
    <dbReference type="NCBI Taxonomy" id="1714387"/>
    <lineage>
        <taxon>Eukaryota</taxon>
        <taxon>Sar</taxon>
        <taxon>Stramenopiles</taxon>
        <taxon>Ochrophyta</taxon>
        <taxon>Bolidophyceae</taxon>
        <taxon>Parmales</taxon>
        <taxon>Triparmaceae</taxon>
        <taxon>Triparma</taxon>
    </lineage>
</organism>
<accession>A0A9W7DYQ3</accession>
<dbReference type="AlphaFoldDB" id="A0A9W7DYQ3"/>
<proteinExistence type="inferred from homology"/>
<dbReference type="OrthoDB" id="10632892at2759"/>
<sequence length="360" mass="39395">MSCTHTIALSSHVTHFAPVHSLMSSASLLPPNSSSVVSKPPTPPLPKKRRTHLTFHHTSTLPAPSLADLIRLDSSKRNFEGITDVIDVSGEVPVNVRVFGNSGGGGKRVKREEKREFLEVLKTGFSIMNLTQISEYPFISESDYNLSTPQGGILHLCVLLRSRLGVDKFSCKVDRSIKDSQGKCAEDLGEIMGWSYLKEGYEREGGVAVAVTAEEEEDEGSVYDVYTIDDRSENSVTAQSNGENGEKDNDKEEDAIPCNIRVEGFISEVGDLVLDFDEGDDLSSDDGHGGEEDSNGEGHEGNDYPDDSGDSSVEGRWRPGGGWRMPGEYGDDSDLSEEEDNANYGMDEEYNDFAYDDQST</sequence>
<evidence type="ECO:0000313" key="5">
    <source>
        <dbReference type="Proteomes" id="UP001165122"/>
    </source>
</evidence>
<evidence type="ECO:0000313" key="4">
    <source>
        <dbReference type="EMBL" id="GMH58970.1"/>
    </source>
</evidence>
<feature type="region of interest" description="Disordered" evidence="2">
    <location>
        <begin position="276"/>
        <end position="360"/>
    </location>
</feature>